<feature type="transmembrane region" description="Helical" evidence="7">
    <location>
        <begin position="322"/>
        <end position="348"/>
    </location>
</feature>
<feature type="transmembrane region" description="Helical" evidence="7">
    <location>
        <begin position="92"/>
        <end position="113"/>
    </location>
</feature>
<dbReference type="PROSITE" id="PS51257">
    <property type="entry name" value="PROKAR_LIPOPROTEIN"/>
    <property type="match status" value="1"/>
</dbReference>
<feature type="transmembrane region" description="Helical" evidence="7">
    <location>
        <begin position="202"/>
        <end position="230"/>
    </location>
</feature>
<evidence type="ECO:0000256" key="1">
    <source>
        <dbReference type="ARBA" id="ARBA00004651"/>
    </source>
</evidence>
<reference evidence="9" key="1">
    <citation type="journal article" date="2021" name="ISME J.">
        <title>Evolutionary origin and ecological implication of a unique nif island in free-living Bradyrhizobium lineages.</title>
        <authorList>
            <person name="Tao J."/>
        </authorList>
    </citation>
    <scope>NUCLEOTIDE SEQUENCE [LARGE SCALE GENOMIC DNA]</scope>
    <source>
        <strain evidence="9">SZCCT0434</strain>
    </source>
</reference>
<evidence type="ECO:0000256" key="7">
    <source>
        <dbReference type="SAM" id="Phobius"/>
    </source>
</evidence>
<keyword evidence="3" id="KW-1003">Cell membrane</keyword>
<evidence type="ECO:0000256" key="4">
    <source>
        <dbReference type="ARBA" id="ARBA00022692"/>
    </source>
</evidence>
<sequence>MQAGSRTQNPNKLTTYIMVSLVLGIAAGYACNRLASPEQAKIIAGYFSIVSDIFLRMIKMIIAPLVFGTIVSGITSLSANGGAVGRIAVKSLAWFITASVVSLLVGLLLANVLHPGHGLGLALPDANATANVQTSSLNVKDFAAHVFPTSIVQAMAGNEVLQILVFSMFFGFALSAVKGAFAPDIAKSIDQIVPVMLKFTDYVMRFAPFGVFAAMASVISTQGLGVLVTYGKFVSAFYFGLFVLWVLIIGAGSVVLGGSIKFLLRLLRQPMMIAFSTSSSEAAFPKMIEQLMKFGVSERIAGFVLPLGYSFNLDGSMMYQTFAALFVAQAFNIDMPITTQIAMLLLLMVTSKGIAGVPRASLVVAAATLPTFGLPAGGLVLLIGIDAFLDMGRTMTNVIGNGIATAVVAKWENELGAAVEEETPLLQTAAAG</sequence>
<dbReference type="Pfam" id="PF00375">
    <property type="entry name" value="SDF"/>
    <property type="match status" value="1"/>
</dbReference>
<accession>A0ABS5FK71</accession>
<feature type="transmembrane region" description="Helical" evidence="7">
    <location>
        <begin position="360"/>
        <end position="385"/>
    </location>
</feature>
<gene>
    <name evidence="8" type="ORF">JQ615_17505</name>
</gene>
<name>A0ABS5FK71_9BRAD</name>
<evidence type="ECO:0000256" key="3">
    <source>
        <dbReference type="ARBA" id="ARBA00022475"/>
    </source>
</evidence>
<dbReference type="EMBL" id="JAFCJH010000016">
    <property type="protein sequence ID" value="MBR0797192.1"/>
    <property type="molecule type" value="Genomic_DNA"/>
</dbReference>
<dbReference type="Gene3D" id="1.10.3860.10">
    <property type="entry name" value="Sodium:dicarboxylate symporter"/>
    <property type="match status" value="1"/>
</dbReference>
<comment type="subcellular location">
    <subcellularLocation>
        <location evidence="1">Cell membrane</location>
        <topology evidence="1">Multi-pass membrane protein</topology>
    </subcellularLocation>
</comment>
<evidence type="ECO:0000256" key="2">
    <source>
        <dbReference type="ARBA" id="ARBA00022448"/>
    </source>
</evidence>
<keyword evidence="4 7" id="KW-0812">Transmembrane</keyword>
<keyword evidence="9" id="KW-1185">Reference proteome</keyword>
<feature type="transmembrane region" description="Helical" evidence="7">
    <location>
        <begin position="61"/>
        <end position="80"/>
    </location>
</feature>
<keyword evidence="5 7" id="KW-1133">Transmembrane helix</keyword>
<evidence type="ECO:0000313" key="8">
    <source>
        <dbReference type="EMBL" id="MBR0797192.1"/>
    </source>
</evidence>
<dbReference type="Proteomes" id="UP001315278">
    <property type="component" value="Unassembled WGS sequence"/>
</dbReference>
<feature type="transmembrane region" description="Helical" evidence="7">
    <location>
        <begin position="160"/>
        <end position="181"/>
    </location>
</feature>
<keyword evidence="6 7" id="KW-0472">Membrane</keyword>
<protein>
    <submittedName>
        <fullName evidence="8">Dicarboxylate/amino acid:cation symporter</fullName>
    </submittedName>
</protein>
<feature type="transmembrane region" description="Helical" evidence="7">
    <location>
        <begin position="236"/>
        <end position="264"/>
    </location>
</feature>
<dbReference type="InterPro" id="IPR036458">
    <property type="entry name" value="Na:dicarbo_symporter_sf"/>
</dbReference>
<feature type="transmembrane region" description="Helical" evidence="7">
    <location>
        <begin position="13"/>
        <end position="32"/>
    </location>
</feature>
<evidence type="ECO:0000256" key="5">
    <source>
        <dbReference type="ARBA" id="ARBA00022989"/>
    </source>
</evidence>
<proteinExistence type="predicted"/>
<comment type="caution">
    <text evidence="8">The sequence shown here is derived from an EMBL/GenBank/DDBJ whole genome shotgun (WGS) entry which is preliminary data.</text>
</comment>
<dbReference type="PRINTS" id="PR00173">
    <property type="entry name" value="EDTRNSPORT"/>
</dbReference>
<dbReference type="InterPro" id="IPR001991">
    <property type="entry name" value="Na-dicarboxylate_symporter"/>
</dbReference>
<dbReference type="PANTHER" id="PTHR42865:SF7">
    <property type="entry name" value="PROTON_GLUTAMATE-ASPARTATE SYMPORTER"/>
    <property type="match status" value="1"/>
</dbReference>
<dbReference type="SUPFAM" id="SSF118215">
    <property type="entry name" value="Proton glutamate symport protein"/>
    <property type="match status" value="1"/>
</dbReference>
<evidence type="ECO:0000256" key="6">
    <source>
        <dbReference type="ARBA" id="ARBA00023136"/>
    </source>
</evidence>
<evidence type="ECO:0000313" key="9">
    <source>
        <dbReference type="Proteomes" id="UP001315278"/>
    </source>
</evidence>
<dbReference type="RefSeq" id="WP_212395568.1">
    <property type="nucleotide sequence ID" value="NZ_JAFCJH010000016.1"/>
</dbReference>
<keyword evidence="2" id="KW-0813">Transport</keyword>
<dbReference type="PANTHER" id="PTHR42865">
    <property type="entry name" value="PROTON/GLUTAMATE-ASPARTATE SYMPORTER"/>
    <property type="match status" value="1"/>
</dbReference>
<organism evidence="8 9">
    <name type="scientific">Bradyrhizobium jicamae</name>
    <dbReference type="NCBI Taxonomy" id="280332"/>
    <lineage>
        <taxon>Bacteria</taxon>
        <taxon>Pseudomonadati</taxon>
        <taxon>Pseudomonadota</taxon>
        <taxon>Alphaproteobacteria</taxon>
        <taxon>Hyphomicrobiales</taxon>
        <taxon>Nitrobacteraceae</taxon>
        <taxon>Bradyrhizobium</taxon>
    </lineage>
</organism>